<dbReference type="EMBL" id="GISG01129112">
    <property type="protein sequence ID" value="MBA4642593.1"/>
    <property type="molecule type" value="Transcribed_RNA"/>
</dbReference>
<name>A0A7C8ZI50_OPUST</name>
<dbReference type="AlphaFoldDB" id="A0A7C8ZI50"/>
<sequence length="109" mass="11534">MNSNFAADAAGPDLEPQFGFLGSSELMPAGIEFAATFDSESKQGAGKTRPDSAGSLKETGQDVYQLLDPVATSKMSWSAVYQDADPTLQDPALVASRVRVHILESLNKA</sequence>
<organism evidence="2">
    <name type="scientific">Opuntia streptacantha</name>
    <name type="common">Prickly pear cactus</name>
    <name type="synonym">Opuntia cardona</name>
    <dbReference type="NCBI Taxonomy" id="393608"/>
    <lineage>
        <taxon>Eukaryota</taxon>
        <taxon>Viridiplantae</taxon>
        <taxon>Streptophyta</taxon>
        <taxon>Embryophyta</taxon>
        <taxon>Tracheophyta</taxon>
        <taxon>Spermatophyta</taxon>
        <taxon>Magnoliopsida</taxon>
        <taxon>eudicotyledons</taxon>
        <taxon>Gunneridae</taxon>
        <taxon>Pentapetalae</taxon>
        <taxon>Caryophyllales</taxon>
        <taxon>Cactineae</taxon>
        <taxon>Cactaceae</taxon>
        <taxon>Opuntioideae</taxon>
        <taxon>Opuntia</taxon>
    </lineage>
</organism>
<protein>
    <submittedName>
        <fullName evidence="2">Uncharacterized protein</fullName>
    </submittedName>
</protein>
<reference evidence="2" key="2">
    <citation type="submission" date="2020-07" db="EMBL/GenBank/DDBJ databases">
        <authorList>
            <person name="Vera ALvarez R."/>
            <person name="Arias-Moreno D.M."/>
            <person name="Jimenez-Jacinto V."/>
            <person name="Jimenez-Bremont J.F."/>
            <person name="Swaminathan K."/>
            <person name="Moose S.P."/>
            <person name="Guerrero-Gonzalez M.L."/>
            <person name="Marino-Ramirez L."/>
            <person name="Landsman D."/>
            <person name="Rodriguez-Kessler M."/>
            <person name="Delgado-Sanchez P."/>
        </authorList>
    </citation>
    <scope>NUCLEOTIDE SEQUENCE</scope>
    <source>
        <tissue evidence="2">Cladode</tissue>
    </source>
</reference>
<accession>A0A7C8ZI50</accession>
<reference evidence="2" key="1">
    <citation type="journal article" date="2013" name="J. Plant Res.">
        <title>Effect of fungi and light on seed germination of three Opuntia species from semiarid lands of central Mexico.</title>
        <authorList>
            <person name="Delgado-Sanchez P."/>
            <person name="Jimenez-Bremont J.F."/>
            <person name="Guerrero-Gonzalez Mde L."/>
            <person name="Flores J."/>
        </authorList>
    </citation>
    <scope>NUCLEOTIDE SEQUENCE</scope>
    <source>
        <tissue evidence="2">Cladode</tissue>
    </source>
</reference>
<evidence type="ECO:0000256" key="1">
    <source>
        <dbReference type="SAM" id="MobiDB-lite"/>
    </source>
</evidence>
<feature type="region of interest" description="Disordered" evidence="1">
    <location>
        <begin position="37"/>
        <end position="60"/>
    </location>
</feature>
<proteinExistence type="predicted"/>
<evidence type="ECO:0000313" key="2">
    <source>
        <dbReference type="EMBL" id="MBA4642593.1"/>
    </source>
</evidence>